<keyword evidence="2" id="KW-1185">Reference proteome</keyword>
<dbReference type="SUPFAM" id="SSF81301">
    <property type="entry name" value="Nucleotidyltransferase"/>
    <property type="match status" value="1"/>
</dbReference>
<sequence length="186" mass="20760">MTSSDSKRATCCTSKTLVLNSWTLRQDIERLMKTSIKEHGFIDTLENAARLLNLQDTHWMVFGGAAMALHGFERGPVADIDILLPSQAAASLSDQFSWRNYADGRSPRFRSDYVLRPNLGPVPVELIGGFHVMTASGWIPIEGGGIQELHVGLQRVFLPTRERLAAIFRLCGREKDHRRAALIDSQ</sequence>
<organism evidence="1 2">
    <name type="scientific">Pseudorhizobium pelagicum</name>
    <dbReference type="NCBI Taxonomy" id="1509405"/>
    <lineage>
        <taxon>Bacteria</taxon>
        <taxon>Pseudomonadati</taxon>
        <taxon>Pseudomonadota</taxon>
        <taxon>Alphaproteobacteria</taxon>
        <taxon>Hyphomicrobiales</taxon>
        <taxon>Rhizobiaceae</taxon>
        <taxon>Rhizobium/Agrobacterium group</taxon>
        <taxon>Pseudorhizobium</taxon>
    </lineage>
</organism>
<dbReference type="Gene3D" id="3.30.460.40">
    <property type="match status" value="1"/>
</dbReference>
<reference evidence="1 2" key="1">
    <citation type="submission" date="2014-06" db="EMBL/GenBank/DDBJ databases">
        <title>Rhizobium pelagicum/R2-400B4.</title>
        <authorList>
            <person name="Kimes N.E."/>
            <person name="Lopez-Perez M."/>
        </authorList>
    </citation>
    <scope>NUCLEOTIDE SEQUENCE [LARGE SCALE GENOMIC DNA]</scope>
    <source>
        <strain evidence="1 2">R2-400B4</strain>
    </source>
</reference>
<dbReference type="InterPro" id="IPR043519">
    <property type="entry name" value="NT_sf"/>
</dbReference>
<evidence type="ECO:0000313" key="2">
    <source>
        <dbReference type="Proteomes" id="UP000052167"/>
    </source>
</evidence>
<gene>
    <name evidence="1" type="ORF">GV68_03370</name>
</gene>
<name>A0A922NYD3_9HYPH</name>
<evidence type="ECO:0000313" key="1">
    <source>
        <dbReference type="EMBL" id="KEQ07848.1"/>
    </source>
</evidence>
<comment type="caution">
    <text evidence="1">The sequence shown here is derived from an EMBL/GenBank/DDBJ whole genome shotgun (WGS) entry which is preliminary data.</text>
</comment>
<protein>
    <recommendedName>
        <fullName evidence="3">Nucleotidyltransferase family protein</fullName>
    </recommendedName>
</protein>
<accession>A0A922NYD3</accession>
<proteinExistence type="predicted"/>
<dbReference type="Proteomes" id="UP000052167">
    <property type="component" value="Unassembled WGS sequence"/>
</dbReference>
<dbReference type="AlphaFoldDB" id="A0A922NYD3"/>
<dbReference type="EMBL" id="JOKJ01000011">
    <property type="protein sequence ID" value="KEQ07848.1"/>
    <property type="molecule type" value="Genomic_DNA"/>
</dbReference>
<evidence type="ECO:0008006" key="3">
    <source>
        <dbReference type="Google" id="ProtNLM"/>
    </source>
</evidence>